<gene>
    <name evidence="1" type="ORF">IWW38_006550</name>
</gene>
<evidence type="ECO:0000313" key="2">
    <source>
        <dbReference type="Proteomes" id="UP001139981"/>
    </source>
</evidence>
<reference evidence="1" key="1">
    <citation type="submission" date="2022-07" db="EMBL/GenBank/DDBJ databases">
        <title>Phylogenomic reconstructions and comparative analyses of Kickxellomycotina fungi.</title>
        <authorList>
            <person name="Reynolds N.K."/>
            <person name="Stajich J.E."/>
            <person name="Barry K."/>
            <person name="Grigoriev I.V."/>
            <person name="Crous P."/>
            <person name="Smith M.E."/>
        </authorList>
    </citation>
    <scope>NUCLEOTIDE SEQUENCE</scope>
    <source>
        <strain evidence="1">CBS 190363</strain>
    </source>
</reference>
<dbReference type="Proteomes" id="UP001139981">
    <property type="component" value="Unassembled WGS sequence"/>
</dbReference>
<sequence>MLNIRWRLVAIVGAVVLLVHFLLLSPYLESHPLYEPHGDAEADANRKPVPVEDEILHVKHPLPVTVTVTRDKAPAVTVTEYARDPASHSKDSFEASERANAAFVILTRNKDLKSLRETLIQLEDRFNRRYHYPY</sequence>
<accession>A0ACC1LSC9</accession>
<feature type="non-terminal residue" evidence="1">
    <location>
        <position position="134"/>
    </location>
</feature>
<evidence type="ECO:0000313" key="1">
    <source>
        <dbReference type="EMBL" id="KAJ2877533.1"/>
    </source>
</evidence>
<proteinExistence type="predicted"/>
<keyword evidence="2" id="KW-1185">Reference proteome</keyword>
<comment type="caution">
    <text evidence="1">The sequence shown here is derived from an EMBL/GenBank/DDBJ whole genome shotgun (WGS) entry which is preliminary data.</text>
</comment>
<dbReference type="EMBL" id="JANBVB010003796">
    <property type="protein sequence ID" value="KAJ2877533.1"/>
    <property type="molecule type" value="Genomic_DNA"/>
</dbReference>
<protein>
    <submittedName>
        <fullName evidence="1">Uncharacterized protein</fullName>
    </submittedName>
</protein>
<name>A0ACC1LSC9_9FUNG</name>
<organism evidence="1 2">
    <name type="scientific">Coemansia aciculifera</name>
    <dbReference type="NCBI Taxonomy" id="417176"/>
    <lineage>
        <taxon>Eukaryota</taxon>
        <taxon>Fungi</taxon>
        <taxon>Fungi incertae sedis</taxon>
        <taxon>Zoopagomycota</taxon>
        <taxon>Kickxellomycotina</taxon>
        <taxon>Kickxellomycetes</taxon>
        <taxon>Kickxellales</taxon>
        <taxon>Kickxellaceae</taxon>
        <taxon>Coemansia</taxon>
    </lineage>
</organism>